<evidence type="ECO:0000313" key="1">
    <source>
        <dbReference type="EMBL" id="KAF7513495.1"/>
    </source>
</evidence>
<dbReference type="Proteomes" id="UP000606974">
    <property type="component" value="Unassembled WGS sequence"/>
</dbReference>
<reference evidence="1" key="1">
    <citation type="submission" date="2020-02" db="EMBL/GenBank/DDBJ databases">
        <authorList>
            <person name="Palmer J.M."/>
        </authorList>
    </citation>
    <scope>NUCLEOTIDE SEQUENCE</scope>
    <source>
        <strain evidence="1">EPUS1.4</strain>
        <tissue evidence="1">Thallus</tissue>
    </source>
</reference>
<organism evidence="1 2">
    <name type="scientific">Endocarpon pusillum</name>
    <dbReference type="NCBI Taxonomy" id="364733"/>
    <lineage>
        <taxon>Eukaryota</taxon>
        <taxon>Fungi</taxon>
        <taxon>Dikarya</taxon>
        <taxon>Ascomycota</taxon>
        <taxon>Pezizomycotina</taxon>
        <taxon>Eurotiomycetes</taxon>
        <taxon>Chaetothyriomycetidae</taxon>
        <taxon>Verrucariales</taxon>
        <taxon>Verrucariaceae</taxon>
        <taxon>Endocarpon</taxon>
    </lineage>
</organism>
<comment type="caution">
    <text evidence="1">The sequence shown here is derived from an EMBL/GenBank/DDBJ whole genome shotgun (WGS) entry which is preliminary data.</text>
</comment>
<evidence type="ECO:0000313" key="2">
    <source>
        <dbReference type="Proteomes" id="UP000606974"/>
    </source>
</evidence>
<name>A0A8H7AQA4_9EURO</name>
<proteinExistence type="predicted"/>
<accession>A0A8H7AQA4</accession>
<dbReference type="EMBL" id="JAACFV010000005">
    <property type="protein sequence ID" value="KAF7513495.1"/>
    <property type="molecule type" value="Genomic_DNA"/>
</dbReference>
<sequence>MDCYLAYLTRKAAIQLGPKLPTRSQGLVWKIMVRSSLRSGLLHLMQIRMEEKGNKSCSFTPIDVFGQIGFLEIVF</sequence>
<dbReference type="AlphaFoldDB" id="A0A8H7AQA4"/>
<protein>
    <submittedName>
        <fullName evidence="1">Uncharacterized protein</fullName>
    </submittedName>
</protein>
<gene>
    <name evidence="1" type="ORF">GJ744_008789</name>
</gene>
<keyword evidence="2" id="KW-1185">Reference proteome</keyword>